<evidence type="ECO:0000313" key="2">
    <source>
        <dbReference type="Proteomes" id="UP000011761"/>
    </source>
</evidence>
<proteinExistence type="predicted"/>
<keyword evidence="2" id="KW-1185">Reference proteome</keyword>
<dbReference type="EMBL" id="KB445557">
    <property type="protein sequence ID" value="EMC95495.1"/>
    <property type="molecule type" value="Genomic_DNA"/>
</dbReference>
<protein>
    <submittedName>
        <fullName evidence="1">Uncharacterized protein</fullName>
    </submittedName>
</protein>
<dbReference type="RefSeq" id="XP_007677487.1">
    <property type="nucleotide sequence ID" value="XM_007679297.1"/>
</dbReference>
<dbReference type="AlphaFoldDB" id="M2N9M6"/>
<evidence type="ECO:0000313" key="1">
    <source>
        <dbReference type="EMBL" id="EMC95495.1"/>
    </source>
</evidence>
<gene>
    <name evidence="1" type="ORF">BAUCODRAFT_35477</name>
</gene>
<sequence length="68" mass="7748">MQLSTAPLLQRQRPKPFQPLAMSNGIWSAQIKSTTLQAGLQISIECLHTEPSIRMWIPRYVAERDVTL</sequence>
<organism evidence="1 2">
    <name type="scientific">Baudoinia panamericana (strain UAMH 10762)</name>
    <name type="common">Angels' share fungus</name>
    <name type="synonym">Baudoinia compniacensis (strain UAMH 10762)</name>
    <dbReference type="NCBI Taxonomy" id="717646"/>
    <lineage>
        <taxon>Eukaryota</taxon>
        <taxon>Fungi</taxon>
        <taxon>Dikarya</taxon>
        <taxon>Ascomycota</taxon>
        <taxon>Pezizomycotina</taxon>
        <taxon>Dothideomycetes</taxon>
        <taxon>Dothideomycetidae</taxon>
        <taxon>Mycosphaerellales</taxon>
        <taxon>Teratosphaeriaceae</taxon>
        <taxon>Baudoinia</taxon>
    </lineage>
</organism>
<dbReference type="KEGG" id="bcom:BAUCODRAFT_35477"/>
<dbReference type="HOGENOM" id="CLU_2793604_0_0_1"/>
<accession>M2N9M6</accession>
<dbReference type="Proteomes" id="UP000011761">
    <property type="component" value="Unassembled WGS sequence"/>
</dbReference>
<name>M2N9M6_BAUPA</name>
<dbReference type="GeneID" id="19112710"/>
<reference evidence="1 2" key="1">
    <citation type="journal article" date="2012" name="PLoS Pathog.">
        <title>Diverse lifestyles and strategies of plant pathogenesis encoded in the genomes of eighteen Dothideomycetes fungi.</title>
        <authorList>
            <person name="Ohm R.A."/>
            <person name="Feau N."/>
            <person name="Henrissat B."/>
            <person name="Schoch C.L."/>
            <person name="Horwitz B.A."/>
            <person name="Barry K.W."/>
            <person name="Condon B.J."/>
            <person name="Copeland A.C."/>
            <person name="Dhillon B."/>
            <person name="Glaser F."/>
            <person name="Hesse C.N."/>
            <person name="Kosti I."/>
            <person name="LaButti K."/>
            <person name="Lindquist E.A."/>
            <person name="Lucas S."/>
            <person name="Salamov A.A."/>
            <person name="Bradshaw R.E."/>
            <person name="Ciuffetti L."/>
            <person name="Hamelin R.C."/>
            <person name="Kema G.H.J."/>
            <person name="Lawrence C."/>
            <person name="Scott J.A."/>
            <person name="Spatafora J.W."/>
            <person name="Turgeon B.G."/>
            <person name="de Wit P.J.G.M."/>
            <person name="Zhong S."/>
            <person name="Goodwin S.B."/>
            <person name="Grigoriev I.V."/>
        </authorList>
    </citation>
    <scope>NUCLEOTIDE SEQUENCE [LARGE SCALE GENOMIC DNA]</scope>
    <source>
        <strain evidence="1 2">UAMH 10762</strain>
    </source>
</reference>